<accession>A0ABU9HI94</accession>
<protein>
    <submittedName>
        <fullName evidence="1">DUF2851 family protein</fullName>
    </submittedName>
</protein>
<comment type="caution">
    <text evidence="1">The sequence shown here is derived from an EMBL/GenBank/DDBJ whole genome shotgun (WGS) entry which is preliminary data.</text>
</comment>
<sequence length="423" mass="49563">MKEDFLHYLWKYKKWNTFDLQTTNGEAISIIQTGQYLQQAGPDFFNAQIVIGNQKWAGNVEIHLKSSDWYVHHHEKDTAYENVILHVVWEHDTEVFRKNNSEIPVLELKNFVDKAVLNNYEQLIVPKSWIFCEKKLKDVDDFLLKNWQERLFFERLERKSKAIYELLAQTNNDWEAVLFCMLSKNFGLNTNGEVFLKIAQSIPFDIIRKESFEVENLEALLLGKAGLLDGDKEDNYFKDLKFRYFYLLHKYQLESKSEGQVQFFKHRPDNFPNIRLSQLAHLYHLHQNLFSKINTILKLEKVYELFQLSTSAYWETHYQFDKESPKKSKRLSKSFVDLLLINTIIPVQFAYAKSLGKEMTEDLVAMQAEVSPEKNTIIEKFESFGLKAANAFETQSLLQLKNEYCAGGRCLDCAIGTALLKNA</sequence>
<organism evidence="1 2">
    <name type="scientific">Flavobacterium flavipallidum</name>
    <dbReference type="NCBI Taxonomy" id="3139140"/>
    <lineage>
        <taxon>Bacteria</taxon>
        <taxon>Pseudomonadati</taxon>
        <taxon>Bacteroidota</taxon>
        <taxon>Flavobacteriia</taxon>
        <taxon>Flavobacteriales</taxon>
        <taxon>Flavobacteriaceae</taxon>
        <taxon>Flavobacterium</taxon>
    </lineage>
</organism>
<evidence type="ECO:0000313" key="2">
    <source>
        <dbReference type="Proteomes" id="UP001398556"/>
    </source>
</evidence>
<name>A0ABU9HI94_9FLAO</name>
<reference evidence="1 2" key="1">
    <citation type="submission" date="2024-04" db="EMBL/GenBank/DDBJ databases">
        <title>Flavobacterium sp. DGU99 16S ribosomal RNA gene Genome sequencing and assembly.</title>
        <authorList>
            <person name="Park S."/>
        </authorList>
    </citation>
    <scope>NUCLEOTIDE SEQUENCE [LARGE SCALE GENOMIC DNA]</scope>
    <source>
        <strain evidence="1 2">DGU99</strain>
    </source>
</reference>
<dbReference type="InterPro" id="IPR021272">
    <property type="entry name" value="DUF2851"/>
</dbReference>
<keyword evidence="2" id="KW-1185">Reference proteome</keyword>
<dbReference type="Proteomes" id="UP001398556">
    <property type="component" value="Unassembled WGS sequence"/>
</dbReference>
<dbReference type="EMBL" id="JBBYHU010000002">
    <property type="protein sequence ID" value="MEL1239697.1"/>
    <property type="molecule type" value="Genomic_DNA"/>
</dbReference>
<evidence type="ECO:0000313" key="1">
    <source>
        <dbReference type="EMBL" id="MEL1239697.1"/>
    </source>
</evidence>
<dbReference type="RefSeq" id="WP_341698969.1">
    <property type="nucleotide sequence ID" value="NZ_JBBYHU010000002.1"/>
</dbReference>
<proteinExistence type="predicted"/>
<gene>
    <name evidence="1" type="ORF">AAEO59_01425</name>
</gene>
<dbReference type="Pfam" id="PF11013">
    <property type="entry name" value="DUF2851"/>
    <property type="match status" value="1"/>
</dbReference>